<comment type="caution">
    <text evidence="1">The sequence shown here is derived from an EMBL/GenBank/DDBJ whole genome shotgun (WGS) entry which is preliminary data.</text>
</comment>
<name>A0A2H0RD31_9BACT</name>
<organism evidence="1 2">
    <name type="scientific">Candidatus Vogelbacteria bacterium CG10_big_fil_rev_8_21_14_0_10_51_16</name>
    <dbReference type="NCBI Taxonomy" id="1975045"/>
    <lineage>
        <taxon>Bacteria</taxon>
        <taxon>Candidatus Vogeliibacteriota</taxon>
    </lineage>
</organism>
<reference evidence="1 2" key="1">
    <citation type="submission" date="2017-09" db="EMBL/GenBank/DDBJ databases">
        <title>Depth-based differentiation of microbial function through sediment-hosted aquifers and enrichment of novel symbionts in the deep terrestrial subsurface.</title>
        <authorList>
            <person name="Probst A.J."/>
            <person name="Ladd B."/>
            <person name="Jarett J.K."/>
            <person name="Geller-Mcgrath D.E."/>
            <person name="Sieber C.M."/>
            <person name="Emerson J.B."/>
            <person name="Anantharaman K."/>
            <person name="Thomas B.C."/>
            <person name="Malmstrom R."/>
            <person name="Stieglmeier M."/>
            <person name="Klingl A."/>
            <person name="Woyke T."/>
            <person name="Ryan C.M."/>
            <person name="Banfield J.F."/>
        </authorList>
    </citation>
    <scope>NUCLEOTIDE SEQUENCE [LARGE SCALE GENOMIC DNA]</scope>
    <source>
        <strain evidence="1">CG10_big_fil_rev_8_21_14_0_10_51_16</strain>
    </source>
</reference>
<sequence>MAQQRVSGFVVGSKGAGDKERWVVRIDEPGHPLNGEKVEVSSRTDTSLLEPGLKISFMVGTRGFGEQATHVALDVHVSLIEVARAEDREPEGETLNFVLDEHRDGSLTAHFVGLDSIEEARRHFDEATDGEERILALIKHPVIDPADKALAALVLGADELRDALEKLIDAALEASRTKGDGGR</sequence>
<evidence type="ECO:0000313" key="1">
    <source>
        <dbReference type="EMBL" id="PIR44451.1"/>
    </source>
</evidence>
<dbReference type="EMBL" id="PCYI01000030">
    <property type="protein sequence ID" value="PIR44451.1"/>
    <property type="molecule type" value="Genomic_DNA"/>
</dbReference>
<dbReference type="Proteomes" id="UP000228767">
    <property type="component" value="Unassembled WGS sequence"/>
</dbReference>
<dbReference type="AlphaFoldDB" id="A0A2H0RD31"/>
<proteinExistence type="predicted"/>
<gene>
    <name evidence="1" type="ORF">COV10_04915</name>
</gene>
<evidence type="ECO:0000313" key="2">
    <source>
        <dbReference type="Proteomes" id="UP000228767"/>
    </source>
</evidence>
<protein>
    <submittedName>
        <fullName evidence="1">Uncharacterized protein</fullName>
    </submittedName>
</protein>
<accession>A0A2H0RD31</accession>